<comment type="caution">
    <text evidence="1">The sequence shown here is derived from an EMBL/GenBank/DDBJ whole genome shotgun (WGS) entry which is preliminary data.</text>
</comment>
<dbReference type="InterPro" id="IPR019600">
    <property type="entry name" value="Hemin_uptake_protein_HemP"/>
</dbReference>
<sequence>MTPEMNEAAAVPEYRAEDLTKGAGEARITLGSQVYTLRITRAGKLILTK</sequence>
<proteinExistence type="predicted"/>
<evidence type="ECO:0000313" key="1">
    <source>
        <dbReference type="EMBL" id="GKY86725.1"/>
    </source>
</evidence>
<dbReference type="EMBL" id="BROH01000001">
    <property type="protein sequence ID" value="GKY86725.1"/>
    <property type="molecule type" value="Genomic_DNA"/>
</dbReference>
<gene>
    <name evidence="1" type="ORF">STA1M1_05940</name>
</gene>
<dbReference type="Gene3D" id="2.10.70.10">
    <property type="entry name" value="Complement Module, domain 1"/>
    <property type="match status" value="1"/>
</dbReference>
<dbReference type="Pfam" id="PF10636">
    <property type="entry name" value="hemP"/>
    <property type="match status" value="1"/>
</dbReference>
<name>A0ABQ5LQP6_9RHOB</name>
<dbReference type="Proteomes" id="UP001144205">
    <property type="component" value="Unassembled WGS sequence"/>
</dbReference>
<dbReference type="RefSeq" id="WP_281840681.1">
    <property type="nucleotide sequence ID" value="NZ_BROH01000001.1"/>
</dbReference>
<reference evidence="1" key="1">
    <citation type="journal article" date="2023" name="Int. J. Syst. Evol. Microbiol.">
        <title>Sinisalibacter aestuarii sp. nov., isolated from estuarine sediment of the Arakawa River.</title>
        <authorList>
            <person name="Arafat S.T."/>
            <person name="Hirano S."/>
            <person name="Sato A."/>
            <person name="Takeuchi K."/>
            <person name="Yasuda T."/>
            <person name="Terahara T."/>
            <person name="Hamada M."/>
            <person name="Kobayashi T."/>
        </authorList>
    </citation>
    <scope>NUCLEOTIDE SEQUENCE</scope>
    <source>
        <strain evidence="1">B-399</strain>
    </source>
</reference>
<accession>A0ABQ5LQP6</accession>
<organism evidence="1 2">
    <name type="scientific">Sinisalibacter aestuarii</name>
    <dbReference type="NCBI Taxonomy" id="2949426"/>
    <lineage>
        <taxon>Bacteria</taxon>
        <taxon>Pseudomonadati</taxon>
        <taxon>Pseudomonadota</taxon>
        <taxon>Alphaproteobacteria</taxon>
        <taxon>Rhodobacterales</taxon>
        <taxon>Roseobacteraceae</taxon>
        <taxon>Sinisalibacter</taxon>
    </lineage>
</organism>
<protein>
    <submittedName>
        <fullName evidence="1">Hemin uptake protein HemP</fullName>
    </submittedName>
</protein>
<keyword evidence="2" id="KW-1185">Reference proteome</keyword>
<evidence type="ECO:0000313" key="2">
    <source>
        <dbReference type="Proteomes" id="UP001144205"/>
    </source>
</evidence>